<dbReference type="Pfam" id="PF13302">
    <property type="entry name" value="Acetyltransf_3"/>
    <property type="match status" value="1"/>
</dbReference>
<accession>A0ABX0FAG2</accession>
<proteinExistence type="predicted"/>
<keyword evidence="3" id="KW-1185">Reference proteome</keyword>
<dbReference type="SUPFAM" id="SSF55729">
    <property type="entry name" value="Acyl-CoA N-acyltransferases (Nat)"/>
    <property type="match status" value="1"/>
</dbReference>
<dbReference type="PROSITE" id="PS51186">
    <property type="entry name" value="GNAT"/>
    <property type="match status" value="1"/>
</dbReference>
<evidence type="ECO:0000313" key="3">
    <source>
        <dbReference type="Proteomes" id="UP000800303"/>
    </source>
</evidence>
<evidence type="ECO:0000313" key="2">
    <source>
        <dbReference type="EMBL" id="NGZ76469.1"/>
    </source>
</evidence>
<dbReference type="PANTHER" id="PTHR43610">
    <property type="entry name" value="BLL6696 PROTEIN"/>
    <property type="match status" value="1"/>
</dbReference>
<comment type="caution">
    <text evidence="2">The sequence shown here is derived from an EMBL/GenBank/DDBJ whole genome shotgun (WGS) entry which is preliminary data.</text>
</comment>
<gene>
    <name evidence="2" type="ORF">GYN08_14165</name>
</gene>
<dbReference type="EMBL" id="JAAFGS010000004">
    <property type="protein sequence ID" value="NGZ76469.1"/>
    <property type="molecule type" value="Genomic_DNA"/>
</dbReference>
<evidence type="ECO:0000259" key="1">
    <source>
        <dbReference type="PROSITE" id="PS51186"/>
    </source>
</evidence>
<sequence>MNIDPQAALTGSAVSLIPLEESHRTELCEVLYDPRIWEYTWQNFTSVKELEQDFDLALAHRANQTQIPFVIVHRQSGAIVGTTRIGDIDTRNRGVEIGWTSVSPDHWRTVVNTECKYLLLRCCFEQLGVFRVQFSVSGRNLRSQKAVERIGAVKEGVFRKHRIEPGGPVHDNVFYSILDTEWPAVKENLEHLMQKYEEPAGI</sequence>
<reference evidence="2 3" key="1">
    <citation type="submission" date="2020-01" db="EMBL/GenBank/DDBJ databases">
        <title>Polyphasic characterisation and genomic insights into a novel alkali tolerant bacterium VR-M41.</title>
        <authorList>
            <person name="Vemuluri V.R."/>
        </authorList>
    </citation>
    <scope>NUCLEOTIDE SEQUENCE [LARGE SCALE GENOMIC DNA]</scope>
    <source>
        <strain evidence="2 3">VR-M41</strain>
    </source>
</reference>
<dbReference type="PANTHER" id="PTHR43610:SF1">
    <property type="entry name" value="N-ACETYLTRANSFERASE DOMAIN-CONTAINING PROTEIN"/>
    <property type="match status" value="1"/>
</dbReference>
<dbReference type="Proteomes" id="UP000800303">
    <property type="component" value="Unassembled WGS sequence"/>
</dbReference>
<dbReference type="InterPro" id="IPR016181">
    <property type="entry name" value="Acyl_CoA_acyltransferase"/>
</dbReference>
<name>A0ABX0FAG2_9BACL</name>
<dbReference type="Gene3D" id="3.40.630.30">
    <property type="match status" value="1"/>
</dbReference>
<feature type="domain" description="N-acetyltransferase" evidence="1">
    <location>
        <begin position="34"/>
        <end position="180"/>
    </location>
</feature>
<protein>
    <submittedName>
        <fullName evidence="2">GNAT family N-acetyltransferase</fullName>
    </submittedName>
</protein>
<dbReference type="InterPro" id="IPR000182">
    <property type="entry name" value="GNAT_dom"/>
</dbReference>
<organism evidence="2 3">
    <name type="scientific">Saccharibacillus alkalitolerans</name>
    <dbReference type="NCBI Taxonomy" id="2705290"/>
    <lineage>
        <taxon>Bacteria</taxon>
        <taxon>Bacillati</taxon>
        <taxon>Bacillota</taxon>
        <taxon>Bacilli</taxon>
        <taxon>Bacillales</taxon>
        <taxon>Paenibacillaceae</taxon>
        <taxon>Saccharibacillus</taxon>
    </lineage>
</organism>
<dbReference type="RefSeq" id="WP_166275279.1">
    <property type="nucleotide sequence ID" value="NZ_JAAFGS010000004.1"/>
</dbReference>